<reference evidence="6 7" key="1">
    <citation type="journal article" date="2021" name="Sci. Rep.">
        <title>The genome of the diatom Chaetoceros tenuissimus carries an ancient integrated fragment of an extant virus.</title>
        <authorList>
            <person name="Hongo Y."/>
            <person name="Kimura K."/>
            <person name="Takaki Y."/>
            <person name="Yoshida Y."/>
            <person name="Baba S."/>
            <person name="Kobayashi G."/>
            <person name="Nagasaki K."/>
            <person name="Hano T."/>
            <person name="Tomaru Y."/>
        </authorList>
    </citation>
    <scope>NUCLEOTIDE SEQUENCE [LARGE SCALE GENOMIC DNA]</scope>
    <source>
        <strain evidence="6 7">NIES-3715</strain>
    </source>
</reference>
<comment type="caution">
    <text evidence="6">The sequence shown here is derived from an EMBL/GenBank/DDBJ whole genome shotgun (WGS) entry which is preliminary data.</text>
</comment>
<gene>
    <name evidence="6" type="ORF">CTEN210_15673</name>
</gene>
<evidence type="ECO:0000256" key="2">
    <source>
        <dbReference type="ARBA" id="ARBA00022729"/>
    </source>
</evidence>
<evidence type="ECO:0000256" key="3">
    <source>
        <dbReference type="ARBA" id="ARBA00022801"/>
    </source>
</evidence>
<dbReference type="Pfam" id="PF02055">
    <property type="entry name" value="Glyco_hydro_30"/>
    <property type="match status" value="1"/>
</dbReference>
<dbReference type="Gene3D" id="3.20.20.80">
    <property type="entry name" value="Glycosidases"/>
    <property type="match status" value="1"/>
</dbReference>
<keyword evidence="7" id="KW-1185">Reference proteome</keyword>
<dbReference type="GO" id="GO:0004348">
    <property type="term" value="F:glucosylceramidase activity"/>
    <property type="evidence" value="ECO:0007669"/>
    <property type="project" value="InterPro"/>
</dbReference>
<name>A0AAD3D857_9STRA</name>
<proteinExistence type="inferred from homology"/>
<protein>
    <recommendedName>
        <fullName evidence="5">Glycosyl hydrolase family 30 TIM-barrel domain-containing protein</fullName>
    </recommendedName>
</protein>
<dbReference type="PANTHER" id="PTHR11069:SF23">
    <property type="entry name" value="LYSOSOMAL ACID GLUCOSYLCERAMIDASE"/>
    <property type="match status" value="1"/>
</dbReference>
<keyword evidence="3" id="KW-0378">Hydrolase</keyword>
<dbReference type="InterPro" id="IPR001139">
    <property type="entry name" value="Glyco_hydro_30"/>
</dbReference>
<dbReference type="PRINTS" id="PR00843">
    <property type="entry name" value="GLHYDRLASE30"/>
</dbReference>
<evidence type="ECO:0000256" key="4">
    <source>
        <dbReference type="SAM" id="Phobius"/>
    </source>
</evidence>
<keyword evidence="4" id="KW-0472">Membrane</keyword>
<dbReference type="AlphaFoldDB" id="A0AAD3D857"/>
<evidence type="ECO:0000313" key="7">
    <source>
        <dbReference type="Proteomes" id="UP001054902"/>
    </source>
</evidence>
<feature type="domain" description="Glycosyl hydrolase family 30 TIM-barrel" evidence="5">
    <location>
        <begin position="197"/>
        <end position="557"/>
    </location>
</feature>
<dbReference type="SUPFAM" id="SSF51445">
    <property type="entry name" value="(Trans)glycosidases"/>
    <property type="match status" value="1"/>
</dbReference>
<dbReference type="Proteomes" id="UP001054902">
    <property type="component" value="Unassembled WGS sequence"/>
</dbReference>
<sequence length="866" mass="94612">MNKLSSLMAEKTGKESKYQEIKNATYGTVEEQQPLGADTAPYMTRMSSSNISNEKRTIFVYLCQNIAWVIIIVLLTIIFALAGERASSLQESADLVESTAKASSIKWRPCQIYTDATEDSVKILQTSIGDPSNQWGEIPCLVRKNHKLPYSKIYDDPQWNWLFGSDGNTKTPIEYGSPSAVIKTDFSNIAHPKRSPILGFGGAFTEASSLNFMSLEKPGRDAVLELLFGSTGLGYSLGRVPINSCDFSIESYNFDNVEDDFELEHFDMKVSHDVESGMVELLLHASKTLNDAWSGDKLNVMASPWSPPAWMKKPTKADPAGSEHAVNMTGSAVPNCLREGTGKESRYAAAWALYFTKFISAYKAWGVDLFGVTVQNEPEFPAPWEACAYNPSIEADFIANHLGPTLQRDHPDVKLLIFDHNKDHAVKWGKQILNKHNPASKYVNGTAIHWYAGGMDRLLDGAVGQPNVHRYASMLKYQNVSDDHILLGSEACHCPSTGYAGGDLKVAWARAERYAHTILADLAAGSQGWVEWNLLLDSIGGPNHLGNMCDAPILAVPYRIGKHNVSELPVFEHADYPFGPVAGDTRTREELNALGMPAEYVDKGVIVQPMYYYMGHISRHVRPGSRAVHALVDQSEFGRTFQESDGTNVIAGGGVNDLARVGVELTFWPCEGSTRQAWTFVDNQLQVYGHDWLGAPTKSCVGKEVDVSFKGLLLSTCNDEAAIFDIVPLNATLGTSQILFNNADATEGQNCLSLLGLENSGGAYGKRGGSQATIGSCDDESAVWKFNATTGEVISNLYSESGGEVCLTTGWPYLQSGAFIDKDGENKTVIVLNEASDSANYVLRGDDGEILITNSIPSHSIQTILL</sequence>
<accession>A0AAD3D857</accession>
<feature type="transmembrane region" description="Helical" evidence="4">
    <location>
        <begin position="58"/>
        <end position="82"/>
    </location>
</feature>
<dbReference type="PANTHER" id="PTHR11069">
    <property type="entry name" value="GLUCOSYLCERAMIDASE"/>
    <property type="match status" value="1"/>
</dbReference>
<keyword evidence="4" id="KW-1133">Transmembrane helix</keyword>
<dbReference type="EMBL" id="BLLK01000062">
    <property type="protein sequence ID" value="GFH59197.1"/>
    <property type="molecule type" value="Genomic_DNA"/>
</dbReference>
<keyword evidence="4" id="KW-0812">Transmembrane</keyword>
<evidence type="ECO:0000313" key="6">
    <source>
        <dbReference type="EMBL" id="GFH59197.1"/>
    </source>
</evidence>
<dbReference type="GO" id="GO:0016020">
    <property type="term" value="C:membrane"/>
    <property type="evidence" value="ECO:0007669"/>
    <property type="project" value="GOC"/>
</dbReference>
<comment type="similarity">
    <text evidence="1">Belongs to the glycosyl hydrolase 30 family.</text>
</comment>
<dbReference type="InterPro" id="IPR017853">
    <property type="entry name" value="GH"/>
</dbReference>
<organism evidence="6 7">
    <name type="scientific">Chaetoceros tenuissimus</name>
    <dbReference type="NCBI Taxonomy" id="426638"/>
    <lineage>
        <taxon>Eukaryota</taxon>
        <taxon>Sar</taxon>
        <taxon>Stramenopiles</taxon>
        <taxon>Ochrophyta</taxon>
        <taxon>Bacillariophyta</taxon>
        <taxon>Coscinodiscophyceae</taxon>
        <taxon>Chaetocerotophycidae</taxon>
        <taxon>Chaetocerotales</taxon>
        <taxon>Chaetocerotaceae</taxon>
        <taxon>Chaetoceros</taxon>
    </lineage>
</organism>
<keyword evidence="2" id="KW-0732">Signal</keyword>
<dbReference type="GO" id="GO:0006680">
    <property type="term" value="P:glucosylceramide catabolic process"/>
    <property type="evidence" value="ECO:0007669"/>
    <property type="project" value="TreeGrafter"/>
</dbReference>
<evidence type="ECO:0000259" key="5">
    <source>
        <dbReference type="Pfam" id="PF02055"/>
    </source>
</evidence>
<evidence type="ECO:0000256" key="1">
    <source>
        <dbReference type="ARBA" id="ARBA00005382"/>
    </source>
</evidence>
<dbReference type="InterPro" id="IPR033453">
    <property type="entry name" value="Glyco_hydro_30_TIM-barrel"/>
</dbReference>